<feature type="compositionally biased region" description="Polar residues" evidence="1">
    <location>
        <begin position="40"/>
        <end position="51"/>
    </location>
</feature>
<evidence type="ECO:0000313" key="2">
    <source>
        <dbReference type="EMBL" id="KAF1377560.1"/>
    </source>
</evidence>
<dbReference type="EMBL" id="VHII01000017">
    <property type="protein sequence ID" value="KAF1377560.1"/>
    <property type="molecule type" value="Genomic_DNA"/>
</dbReference>
<feature type="compositionally biased region" description="Polar residues" evidence="1">
    <location>
        <begin position="1"/>
        <end position="11"/>
    </location>
</feature>
<sequence>MYCWQKQQGRSRVSPEHSQPHERMMVDYLQEMSYAGPPESQDSTLALQSYTAEDDDRSPALWENKVQMAWGDPLYTTTELLCLKLKAIRHSSQWHQCRVSPRPLASTLSGTEFLTCWPFVRSVS</sequence>
<evidence type="ECO:0000313" key="3">
    <source>
        <dbReference type="Proteomes" id="UP000465112"/>
    </source>
</evidence>
<feature type="region of interest" description="Disordered" evidence="1">
    <location>
        <begin position="1"/>
        <end position="21"/>
    </location>
</feature>
<organism evidence="2 3">
    <name type="scientific">Perca fluviatilis</name>
    <name type="common">European perch</name>
    <dbReference type="NCBI Taxonomy" id="8168"/>
    <lineage>
        <taxon>Eukaryota</taxon>
        <taxon>Metazoa</taxon>
        <taxon>Chordata</taxon>
        <taxon>Craniata</taxon>
        <taxon>Vertebrata</taxon>
        <taxon>Euteleostomi</taxon>
        <taxon>Actinopterygii</taxon>
        <taxon>Neopterygii</taxon>
        <taxon>Teleostei</taxon>
        <taxon>Neoteleostei</taxon>
        <taxon>Acanthomorphata</taxon>
        <taxon>Eupercaria</taxon>
        <taxon>Perciformes</taxon>
        <taxon>Percoidei</taxon>
        <taxon>Percidae</taxon>
        <taxon>Percinae</taxon>
        <taxon>Perca</taxon>
    </lineage>
</organism>
<reference evidence="2 3" key="1">
    <citation type="submission" date="2019-06" db="EMBL/GenBank/DDBJ databases">
        <title>A chromosome-scale genome assembly of the European perch, Perca fluviatilis.</title>
        <authorList>
            <person name="Roques C."/>
            <person name="Zahm M."/>
            <person name="Cabau C."/>
            <person name="Klopp C."/>
            <person name="Bouchez O."/>
            <person name="Donnadieu C."/>
            <person name="Kuhl H."/>
            <person name="Gislard M."/>
            <person name="Guendouz S."/>
            <person name="Journot L."/>
            <person name="Haffray P."/>
            <person name="Bestin A."/>
            <person name="Morvezen R."/>
            <person name="Feron R."/>
            <person name="Wen M."/>
            <person name="Jouanno E."/>
            <person name="Herpin A."/>
            <person name="Schartl M."/>
            <person name="Postlethwait J."/>
            <person name="Schaerlinger B."/>
            <person name="Chardard D."/>
            <person name="Lecocq T."/>
            <person name="Poncet C."/>
            <person name="Jaffrelo L."/>
            <person name="Lampietro C."/>
            <person name="Guiguen Y."/>
        </authorList>
    </citation>
    <scope>NUCLEOTIDE SEQUENCE [LARGE SCALE GENOMIC DNA]</scope>
    <source>
        <tissue evidence="2">Blood</tissue>
    </source>
</reference>
<comment type="caution">
    <text evidence="2">The sequence shown here is derived from an EMBL/GenBank/DDBJ whole genome shotgun (WGS) entry which is preliminary data.</text>
</comment>
<accession>A0A6A5E9Y7</accession>
<name>A0A6A5E9Y7_PERFL</name>
<evidence type="ECO:0000256" key="1">
    <source>
        <dbReference type="SAM" id="MobiDB-lite"/>
    </source>
</evidence>
<feature type="region of interest" description="Disordered" evidence="1">
    <location>
        <begin position="34"/>
        <end position="53"/>
    </location>
</feature>
<keyword evidence="3" id="KW-1185">Reference proteome</keyword>
<dbReference type="Proteomes" id="UP000465112">
    <property type="component" value="Chromosome 17"/>
</dbReference>
<dbReference type="AlphaFoldDB" id="A0A6A5E9Y7"/>
<proteinExistence type="predicted"/>
<gene>
    <name evidence="2" type="ORF">PFLUV_G00202060</name>
</gene>
<protein>
    <submittedName>
        <fullName evidence="2">Uncharacterized protein</fullName>
    </submittedName>
</protein>